<gene>
    <name evidence="1" type="ORF">KQ875_02975</name>
</gene>
<protein>
    <submittedName>
        <fullName evidence="1">Cof-type HAD-IIB family hydrolase</fullName>
    </submittedName>
</protein>
<reference evidence="1" key="1">
    <citation type="submission" date="2021-06" db="EMBL/GenBank/DDBJ databases">
        <title>Novel Mycoplasma species detected in California sea lions (Zalophus californianus) from the USA.</title>
        <authorList>
            <person name="Volokhov D.V."/>
            <person name="Furtak V.A."/>
            <person name="Zagorodnyaya T.A."/>
        </authorList>
    </citation>
    <scope>NUCLEOTIDE SEQUENCE [LARGE SCALE GENOMIC DNA]</scope>
    <source>
        <strain evidence="1">CSL 5346</strain>
    </source>
</reference>
<dbReference type="Proteomes" id="UP000718793">
    <property type="component" value="Unassembled WGS sequence"/>
</dbReference>
<name>A0ABS6DQE6_9MOLU</name>
<dbReference type="NCBIfam" id="TIGR01484">
    <property type="entry name" value="HAD-SF-IIB"/>
    <property type="match status" value="1"/>
</dbReference>
<dbReference type="InterPro" id="IPR000150">
    <property type="entry name" value="Cof"/>
</dbReference>
<keyword evidence="2" id="KW-1185">Reference proteome</keyword>
<dbReference type="RefSeq" id="WP_216489227.1">
    <property type="nucleotide sequence ID" value="NZ_JAHMHH010000003.1"/>
</dbReference>
<dbReference type="InterPro" id="IPR006379">
    <property type="entry name" value="HAD-SF_hydro_IIB"/>
</dbReference>
<keyword evidence="1" id="KW-0378">Hydrolase</keyword>
<dbReference type="EMBL" id="JAHMHH010000003">
    <property type="protein sequence ID" value="MBU4692539.1"/>
    <property type="molecule type" value="Genomic_DNA"/>
</dbReference>
<accession>A0ABS6DQE6</accession>
<dbReference type="Pfam" id="PF08282">
    <property type="entry name" value="Hydrolase_3"/>
    <property type="match status" value="1"/>
</dbReference>
<dbReference type="PANTHER" id="PTHR10000">
    <property type="entry name" value="PHOSPHOSERINE PHOSPHATASE"/>
    <property type="match status" value="1"/>
</dbReference>
<evidence type="ECO:0000313" key="1">
    <source>
        <dbReference type="EMBL" id="MBU4692539.1"/>
    </source>
</evidence>
<sequence length="289" mass="32885">MNNLKLPLIFTDMDGTLYGSSFKASQETINDIEFAITKSEENPRPALFSLCTGNPVFERVKNVGTQLKAKYLIGSTGANIFDMETNEFIYQKTISNEDAQKIIDFANENQFEVVFWNSEQYFYSNYASESALEATLNYHFDTKEGRNIVKKYAGQEITDIVKIEFSSQVQNFKKITDFLKDLNVYFIETASNVEIMAKNVSKGSAIKYIVEAFYKDELSLEDVFCAGDSRNDIDMLKICGFSYAMANSPQVVKDAANYHTSSVEQNGLGEAIIDYLYRFNKVIKKFLLH</sequence>
<comment type="caution">
    <text evidence="1">The sequence shown here is derived from an EMBL/GenBank/DDBJ whole genome shotgun (WGS) entry which is preliminary data.</text>
</comment>
<evidence type="ECO:0000313" key="2">
    <source>
        <dbReference type="Proteomes" id="UP000718793"/>
    </source>
</evidence>
<proteinExistence type="predicted"/>
<dbReference type="NCBIfam" id="TIGR00099">
    <property type="entry name" value="Cof-subfamily"/>
    <property type="match status" value="1"/>
</dbReference>
<dbReference type="PANTHER" id="PTHR10000:SF8">
    <property type="entry name" value="HAD SUPERFAMILY HYDROLASE-LIKE, TYPE 3"/>
    <property type="match status" value="1"/>
</dbReference>
<dbReference type="GO" id="GO:0016787">
    <property type="term" value="F:hydrolase activity"/>
    <property type="evidence" value="ECO:0007669"/>
    <property type="project" value="UniProtKB-KW"/>
</dbReference>
<organism evidence="1 2">
    <name type="scientific">Mycoplasma zalophi</name>
    <dbReference type="NCBI Taxonomy" id="191287"/>
    <lineage>
        <taxon>Bacteria</taxon>
        <taxon>Bacillati</taxon>
        <taxon>Mycoplasmatota</taxon>
        <taxon>Mollicutes</taxon>
        <taxon>Mycoplasmataceae</taxon>
        <taxon>Mycoplasma</taxon>
    </lineage>
</organism>